<keyword evidence="2" id="KW-0812">Transmembrane</keyword>
<evidence type="ECO:0000313" key="7">
    <source>
        <dbReference type="WBParaSite" id="BXY_0971100.1"/>
    </source>
</evidence>
<evidence type="ECO:0000256" key="2">
    <source>
        <dbReference type="SAM" id="Phobius"/>
    </source>
</evidence>
<feature type="region of interest" description="Disordered" evidence="1">
    <location>
        <begin position="176"/>
        <end position="202"/>
    </location>
</feature>
<feature type="transmembrane region" description="Helical" evidence="2">
    <location>
        <begin position="41"/>
        <end position="60"/>
    </location>
</feature>
<dbReference type="Proteomes" id="UP000659654">
    <property type="component" value="Unassembled WGS sequence"/>
</dbReference>
<reference evidence="4" key="2">
    <citation type="submission" date="2020-08" db="EMBL/GenBank/DDBJ databases">
        <authorList>
            <person name="Kikuchi T."/>
        </authorList>
    </citation>
    <scope>NUCLEOTIDE SEQUENCE</scope>
    <source>
        <strain evidence="3">Ka4C1</strain>
    </source>
</reference>
<dbReference type="Proteomes" id="UP000582659">
    <property type="component" value="Unassembled WGS sequence"/>
</dbReference>
<keyword evidence="6" id="KW-1185">Reference proteome</keyword>
<sequence>MSEENARRKSGCATFCSNFWPTKSNSYLLFARVHIHKASKIALFIQIIIDLILLLGVILIRYYHLLSIYLLSLISISLLFFGIFKNFYPLYLPYLGVHLGICIFGLISLVELIVNFDFVHDEFIIGTPKYFADSSANFWIFFAFYFLHFLITLVILYLVIFDFFYFKNHSKTAKSPEAIDENGEATAPPPPSEPPPEDSPSLPTPTPVYFLPYSSYKQFMNSSAFHPNTDNPRTRYDGYPSHRASSTPLHKPLVFPPVALKFFLIKPTNLVFSSPQCSGMTPLIRGDDGEGLPDRHM</sequence>
<dbReference type="EMBL" id="CAJFCV020000006">
    <property type="protein sequence ID" value="CAG9131943.1"/>
    <property type="molecule type" value="Genomic_DNA"/>
</dbReference>
<feature type="transmembrane region" description="Helical" evidence="2">
    <location>
        <begin position="66"/>
        <end position="84"/>
    </location>
</feature>
<accession>A0A1I7S9L4</accession>
<organism evidence="5 7">
    <name type="scientific">Bursaphelenchus xylophilus</name>
    <name type="common">Pinewood nematode worm</name>
    <name type="synonym">Aphelenchoides xylophilus</name>
    <dbReference type="NCBI Taxonomy" id="6326"/>
    <lineage>
        <taxon>Eukaryota</taxon>
        <taxon>Metazoa</taxon>
        <taxon>Ecdysozoa</taxon>
        <taxon>Nematoda</taxon>
        <taxon>Chromadorea</taxon>
        <taxon>Rhabditida</taxon>
        <taxon>Tylenchina</taxon>
        <taxon>Tylenchomorpha</taxon>
        <taxon>Aphelenchoidea</taxon>
        <taxon>Aphelenchoididae</taxon>
        <taxon>Bursaphelenchus</taxon>
    </lineage>
</organism>
<feature type="transmembrane region" description="Helical" evidence="2">
    <location>
        <begin position="91"/>
        <end position="116"/>
    </location>
</feature>
<proteinExistence type="predicted"/>
<protein>
    <submittedName>
        <fullName evidence="3">(pine wood nematode) hypothetical protein</fullName>
    </submittedName>
</protein>
<dbReference type="WBParaSite" id="BXY_0971100.1">
    <property type="protein sequence ID" value="BXY_0971100.1"/>
    <property type="gene ID" value="BXY_0971100"/>
</dbReference>
<evidence type="ECO:0000256" key="1">
    <source>
        <dbReference type="SAM" id="MobiDB-lite"/>
    </source>
</evidence>
<keyword evidence="2" id="KW-1133">Transmembrane helix</keyword>
<dbReference type="EMBL" id="CAJFDI010000006">
    <property type="protein sequence ID" value="CAD5235510.1"/>
    <property type="molecule type" value="Genomic_DNA"/>
</dbReference>
<name>A0A1I7S9L4_BURXY</name>
<dbReference type="SMR" id="A0A1I7S9L4"/>
<dbReference type="AlphaFoldDB" id="A0A1I7S9L4"/>
<keyword evidence="2" id="KW-0472">Membrane</keyword>
<evidence type="ECO:0000313" key="4">
    <source>
        <dbReference type="EMBL" id="CAG9131943.1"/>
    </source>
</evidence>
<evidence type="ECO:0000313" key="3">
    <source>
        <dbReference type="EMBL" id="CAD5235510.1"/>
    </source>
</evidence>
<reference evidence="7" key="1">
    <citation type="submission" date="2016-11" db="UniProtKB">
        <authorList>
            <consortium name="WormBaseParasite"/>
        </authorList>
    </citation>
    <scope>IDENTIFICATION</scope>
</reference>
<feature type="transmembrane region" description="Helical" evidence="2">
    <location>
        <begin position="136"/>
        <end position="165"/>
    </location>
</feature>
<feature type="compositionally biased region" description="Pro residues" evidence="1">
    <location>
        <begin position="187"/>
        <end position="202"/>
    </location>
</feature>
<dbReference type="Proteomes" id="UP000095284">
    <property type="component" value="Unplaced"/>
</dbReference>
<gene>
    <name evidence="3" type="ORF">BXYJ_LOCUS15601</name>
</gene>
<evidence type="ECO:0000313" key="6">
    <source>
        <dbReference type="Proteomes" id="UP000659654"/>
    </source>
</evidence>
<evidence type="ECO:0000313" key="5">
    <source>
        <dbReference type="Proteomes" id="UP000095284"/>
    </source>
</evidence>